<dbReference type="AlphaFoldDB" id="A0A8E2JUT4"/>
<evidence type="ECO:0000313" key="2">
    <source>
        <dbReference type="Proteomes" id="UP000250140"/>
    </source>
</evidence>
<organism evidence="1 2">
    <name type="scientific">Glonium stellatum</name>
    <dbReference type="NCBI Taxonomy" id="574774"/>
    <lineage>
        <taxon>Eukaryota</taxon>
        <taxon>Fungi</taxon>
        <taxon>Dikarya</taxon>
        <taxon>Ascomycota</taxon>
        <taxon>Pezizomycotina</taxon>
        <taxon>Dothideomycetes</taxon>
        <taxon>Pleosporomycetidae</taxon>
        <taxon>Gloniales</taxon>
        <taxon>Gloniaceae</taxon>
        <taxon>Glonium</taxon>
    </lineage>
</organism>
<name>A0A8E2JUT4_9PEZI</name>
<reference evidence="1 2" key="1">
    <citation type="journal article" date="2016" name="Nat. Commun.">
        <title>Ectomycorrhizal ecology is imprinted in the genome of the dominant symbiotic fungus Cenococcum geophilum.</title>
        <authorList>
            <consortium name="DOE Joint Genome Institute"/>
            <person name="Peter M."/>
            <person name="Kohler A."/>
            <person name="Ohm R.A."/>
            <person name="Kuo A."/>
            <person name="Krutzmann J."/>
            <person name="Morin E."/>
            <person name="Arend M."/>
            <person name="Barry K.W."/>
            <person name="Binder M."/>
            <person name="Choi C."/>
            <person name="Clum A."/>
            <person name="Copeland A."/>
            <person name="Grisel N."/>
            <person name="Haridas S."/>
            <person name="Kipfer T."/>
            <person name="LaButti K."/>
            <person name="Lindquist E."/>
            <person name="Lipzen A."/>
            <person name="Maire R."/>
            <person name="Meier B."/>
            <person name="Mihaltcheva S."/>
            <person name="Molinier V."/>
            <person name="Murat C."/>
            <person name="Poggeler S."/>
            <person name="Quandt C.A."/>
            <person name="Sperisen C."/>
            <person name="Tritt A."/>
            <person name="Tisserant E."/>
            <person name="Crous P.W."/>
            <person name="Henrissat B."/>
            <person name="Nehls U."/>
            <person name="Egli S."/>
            <person name="Spatafora J.W."/>
            <person name="Grigoriev I.V."/>
            <person name="Martin F.M."/>
        </authorList>
    </citation>
    <scope>NUCLEOTIDE SEQUENCE [LARGE SCALE GENOMIC DNA]</scope>
    <source>
        <strain evidence="1 2">CBS 207.34</strain>
    </source>
</reference>
<keyword evidence="2" id="KW-1185">Reference proteome</keyword>
<dbReference type="OrthoDB" id="5352177at2759"/>
<accession>A0A8E2JUT4</accession>
<sequence>MSTSSSWAATPVWVAIRRSSLIGRPRTAIAQQPSGAHFVTELPDLSLYHKIWALGYNSTNKGDSTNILFMKPVENAEPLVLARFMQDGSGVLITGGHDGLEIYICGRILRTFDYSMVGSVLQTRLTTPPAVEASPSPFLVCPVTIILCPGWKFRGSWTNPQTTCTRAKRLVWRCWHISVVDSQPRADVQLGKFKEHRTKGEHRETPMIIVMGSIIDGHATKVEPSEFCEGGFMPNDSMTRSEDSTPLLVCDGFKAGIGCVLVDWSFHHFLDLNLINDPCAKADKRREFGTRFLNNMDLLFINSVMWPAPRRYWNL</sequence>
<dbReference type="EMBL" id="KV749247">
    <property type="protein sequence ID" value="OCL10394.1"/>
    <property type="molecule type" value="Genomic_DNA"/>
</dbReference>
<gene>
    <name evidence="1" type="ORF">AOQ84DRAFT_362447</name>
</gene>
<protein>
    <submittedName>
        <fullName evidence="1">Uncharacterized protein</fullName>
    </submittedName>
</protein>
<dbReference type="Proteomes" id="UP000250140">
    <property type="component" value="Unassembled WGS sequence"/>
</dbReference>
<evidence type="ECO:0000313" key="1">
    <source>
        <dbReference type="EMBL" id="OCL10394.1"/>
    </source>
</evidence>
<proteinExistence type="predicted"/>